<accession>A0A6J6LB27</accession>
<evidence type="ECO:0000313" key="1">
    <source>
        <dbReference type="EMBL" id="CAB4658398.1"/>
    </source>
</evidence>
<gene>
    <name evidence="1" type="ORF">UFOPK2242_00810</name>
</gene>
<proteinExistence type="predicted"/>
<organism evidence="1">
    <name type="scientific">freshwater metagenome</name>
    <dbReference type="NCBI Taxonomy" id="449393"/>
    <lineage>
        <taxon>unclassified sequences</taxon>
        <taxon>metagenomes</taxon>
        <taxon>ecological metagenomes</taxon>
    </lineage>
</organism>
<name>A0A6J6LB27_9ZZZZ</name>
<reference evidence="1" key="1">
    <citation type="submission" date="2020-05" db="EMBL/GenBank/DDBJ databases">
        <authorList>
            <person name="Chiriac C."/>
            <person name="Salcher M."/>
            <person name="Ghai R."/>
            <person name="Kavagutti S V."/>
        </authorList>
    </citation>
    <scope>NUCLEOTIDE SEQUENCE</scope>
</reference>
<dbReference type="EMBL" id="CAEZWM010000089">
    <property type="protein sequence ID" value="CAB4658398.1"/>
    <property type="molecule type" value="Genomic_DNA"/>
</dbReference>
<sequence length="93" mass="10619">MRILALAVFERIVYQSTCLDSSSPDRPTLEVDALLREGDADGPLLLPMADLKRMLGFSIAEHHILSFRESGRSEFRDGVEYLLFPVWRDLSHE</sequence>
<dbReference type="AlphaFoldDB" id="A0A6J6LB27"/>
<protein>
    <submittedName>
        <fullName evidence="1">Unannotated protein</fullName>
    </submittedName>
</protein>